<dbReference type="InterPro" id="IPR013148">
    <property type="entry name" value="Glyco_hydro_32_N"/>
</dbReference>
<protein>
    <submittedName>
        <fullName evidence="8">Beta-fructofuranosidase</fullName>
    </submittedName>
</protein>
<dbReference type="Gene3D" id="2.115.10.20">
    <property type="entry name" value="Glycosyl hydrolase domain, family 43"/>
    <property type="match status" value="1"/>
</dbReference>
<feature type="domain" description="Glycosyl hydrolase family 32 C-terminal" evidence="7">
    <location>
        <begin position="414"/>
        <end position="522"/>
    </location>
</feature>
<dbReference type="Proteomes" id="UP001446871">
    <property type="component" value="Unassembled WGS sequence"/>
</dbReference>
<dbReference type="Pfam" id="PF08244">
    <property type="entry name" value="Glyco_hydro_32C"/>
    <property type="match status" value="1"/>
</dbReference>
<dbReference type="InterPro" id="IPR001362">
    <property type="entry name" value="Glyco_hydro_32"/>
</dbReference>
<dbReference type="EMBL" id="JAQQWM010000005">
    <property type="protein sequence ID" value="KAK8064249.1"/>
    <property type="molecule type" value="Genomic_DNA"/>
</dbReference>
<dbReference type="InterPro" id="IPR023296">
    <property type="entry name" value="Glyco_hydro_beta-prop_sf"/>
</dbReference>
<dbReference type="InterPro" id="IPR018053">
    <property type="entry name" value="Glyco_hydro_32_AS"/>
</dbReference>
<keyword evidence="2 4" id="KW-0378">Hydrolase</keyword>
<gene>
    <name evidence="8" type="ORF">PG996_008901</name>
</gene>
<keyword evidence="3 4" id="KW-0326">Glycosidase</keyword>
<feature type="chain" id="PRO_5046576590" evidence="5">
    <location>
        <begin position="19"/>
        <end position="578"/>
    </location>
</feature>
<organism evidence="8 9">
    <name type="scientific">Apiospora saccharicola</name>
    <dbReference type="NCBI Taxonomy" id="335842"/>
    <lineage>
        <taxon>Eukaryota</taxon>
        <taxon>Fungi</taxon>
        <taxon>Dikarya</taxon>
        <taxon>Ascomycota</taxon>
        <taxon>Pezizomycotina</taxon>
        <taxon>Sordariomycetes</taxon>
        <taxon>Xylariomycetidae</taxon>
        <taxon>Amphisphaeriales</taxon>
        <taxon>Apiosporaceae</taxon>
        <taxon>Apiospora</taxon>
    </lineage>
</organism>
<comment type="caution">
    <text evidence="8">The sequence shown here is derived from an EMBL/GenBank/DDBJ whole genome shotgun (WGS) entry which is preliminary data.</text>
</comment>
<feature type="domain" description="Glycosyl hydrolase family 32 N-terminal" evidence="6">
    <location>
        <begin position="49"/>
        <end position="353"/>
    </location>
</feature>
<evidence type="ECO:0000256" key="5">
    <source>
        <dbReference type="SAM" id="SignalP"/>
    </source>
</evidence>
<dbReference type="PANTHER" id="PTHR42800">
    <property type="entry name" value="EXOINULINASE INUD (AFU_ORTHOLOGUE AFUA_5G00480)"/>
    <property type="match status" value="1"/>
</dbReference>
<dbReference type="CDD" id="cd18622">
    <property type="entry name" value="GH32_Inu-like"/>
    <property type="match status" value="1"/>
</dbReference>
<dbReference type="SMART" id="SM00640">
    <property type="entry name" value="Glyco_32"/>
    <property type="match status" value="1"/>
</dbReference>
<dbReference type="PROSITE" id="PS00609">
    <property type="entry name" value="GLYCOSYL_HYDROL_F32"/>
    <property type="match status" value="1"/>
</dbReference>
<name>A0ABR1V2F6_9PEZI</name>
<evidence type="ECO:0000256" key="4">
    <source>
        <dbReference type="RuleBase" id="RU362110"/>
    </source>
</evidence>
<proteinExistence type="inferred from homology"/>
<dbReference type="SUPFAM" id="SSF49899">
    <property type="entry name" value="Concanavalin A-like lectins/glucanases"/>
    <property type="match status" value="1"/>
</dbReference>
<dbReference type="InterPro" id="IPR013189">
    <property type="entry name" value="Glyco_hydro_32_C"/>
</dbReference>
<evidence type="ECO:0000256" key="3">
    <source>
        <dbReference type="ARBA" id="ARBA00023295"/>
    </source>
</evidence>
<dbReference type="Gene3D" id="2.60.120.560">
    <property type="entry name" value="Exo-inulinase, domain 1"/>
    <property type="match status" value="1"/>
</dbReference>
<evidence type="ECO:0000259" key="7">
    <source>
        <dbReference type="Pfam" id="PF08244"/>
    </source>
</evidence>
<accession>A0ABR1V2F6</accession>
<reference evidence="8 9" key="1">
    <citation type="submission" date="2023-01" db="EMBL/GenBank/DDBJ databases">
        <title>Analysis of 21 Apiospora genomes using comparative genomics revels a genus with tremendous synthesis potential of carbohydrate active enzymes and secondary metabolites.</title>
        <authorList>
            <person name="Sorensen T."/>
        </authorList>
    </citation>
    <scope>NUCLEOTIDE SEQUENCE [LARGE SCALE GENOMIC DNA]</scope>
    <source>
        <strain evidence="8 9">CBS 83171</strain>
    </source>
</reference>
<dbReference type="InterPro" id="IPR013320">
    <property type="entry name" value="ConA-like_dom_sf"/>
</dbReference>
<evidence type="ECO:0000256" key="1">
    <source>
        <dbReference type="ARBA" id="ARBA00009902"/>
    </source>
</evidence>
<evidence type="ECO:0000256" key="2">
    <source>
        <dbReference type="ARBA" id="ARBA00022801"/>
    </source>
</evidence>
<dbReference type="Pfam" id="PF00251">
    <property type="entry name" value="Glyco_hydro_32N"/>
    <property type="match status" value="1"/>
</dbReference>
<evidence type="ECO:0000259" key="6">
    <source>
        <dbReference type="Pfam" id="PF00251"/>
    </source>
</evidence>
<keyword evidence="5" id="KW-0732">Signal</keyword>
<evidence type="ECO:0000313" key="8">
    <source>
        <dbReference type="EMBL" id="KAK8064249.1"/>
    </source>
</evidence>
<comment type="similarity">
    <text evidence="1 4">Belongs to the glycosyl hydrolase 32 family.</text>
</comment>
<dbReference type="PANTHER" id="PTHR42800:SF2">
    <property type="entry name" value="INVERTASE-RELATED"/>
    <property type="match status" value="1"/>
</dbReference>
<keyword evidence="9" id="KW-1185">Reference proteome</keyword>
<sequence>MLFPRFLLSVAALSGVTAAQGVSTYVNPAVPTGTPVPGNYTGPLRPQVHYSPPAGFMNDPNGMFYLNGVFHLYYQYNPTGLGAGNQHWGHATSKDGYTWENQQIALFPPEEKQYVFSGSVVVDANNTSGFFPDQDNGVVAIFTLARYNEDGSGGPQTQAIAYSHDEGYTFQYYAQNPVINSTSSQFRDPKVIRYEDHWAMVVSYAQEFALGIFTSTDLKQWTWASNFTNHGLLGTQYECPNLVKMPVRDPKSGAVVDEKYVITLSVQPGAPLGGSITQYFIGDFNGTHFATVDAATRLTDFAKDNYAAQFFYGVEGNPISLGWASNWQYAQQVPTGNNEGWRSAMTLPRASYLTKSPRIGWNMVDEIYDAKPIMGESLATKTMGNGSVTVDYADVESGAIYVEANVTGIDVAKAGSFTTLNLTFTSPASGESLRSGFYFGGDNPFFVDRGQLRGFDNVFFTDKFSVADVYYESAADKTASWRVQAVLDRSMYEVFLDGGRHAGTVLVYPTQPLTVVSVAARDLPAGAQVSVAIWSLKSTWAGMANEQGTVLGNVTTTPTSGKAPASKRHMIYEGGFST</sequence>
<evidence type="ECO:0000313" key="9">
    <source>
        <dbReference type="Proteomes" id="UP001446871"/>
    </source>
</evidence>
<feature type="signal peptide" evidence="5">
    <location>
        <begin position="1"/>
        <end position="18"/>
    </location>
</feature>
<dbReference type="SUPFAM" id="SSF75005">
    <property type="entry name" value="Arabinanase/levansucrase/invertase"/>
    <property type="match status" value="1"/>
</dbReference>